<dbReference type="Proteomes" id="UP001195963">
    <property type="component" value="Unassembled WGS sequence"/>
</dbReference>
<accession>A0ABS7E135</accession>
<organism evidence="2 3">
    <name type="scientific">Shewanella nanhaiensis</name>
    <dbReference type="NCBI Taxonomy" id="2864872"/>
    <lineage>
        <taxon>Bacteria</taxon>
        <taxon>Pseudomonadati</taxon>
        <taxon>Pseudomonadota</taxon>
        <taxon>Gammaproteobacteria</taxon>
        <taxon>Alteromonadales</taxon>
        <taxon>Shewanellaceae</taxon>
        <taxon>Shewanella</taxon>
    </lineage>
</organism>
<sequence length="149" mass="17111">MSNMIWIFVAIIAAYLVYYFLSGDIRKASKVLAYSLNVKPTMVVECISAMRKDPSVGVGTTSRQQFYCRSVVGTHGNLEQLGSLVKVFYIYQVLKNPHDQNVLWWSERMKDCGFDSQISALDRQTFESFFDVEHSSFKDFTNAHNKMLI</sequence>
<evidence type="ECO:0000313" key="2">
    <source>
        <dbReference type="EMBL" id="MBW8182881.1"/>
    </source>
</evidence>
<keyword evidence="1" id="KW-0472">Membrane</keyword>
<protein>
    <submittedName>
        <fullName evidence="2">DUF1198 family protein</fullName>
    </submittedName>
</protein>
<reference evidence="2 3" key="1">
    <citation type="submission" date="2021-07" db="EMBL/GenBank/DDBJ databases">
        <title>Shewanella sp. nov, isolated from SCS.</title>
        <authorList>
            <person name="Cao W.R."/>
        </authorList>
    </citation>
    <scope>NUCLEOTIDE SEQUENCE [LARGE SCALE GENOMIC DNA]</scope>
    <source>
        <strain evidence="2 3">NR704-98</strain>
    </source>
</reference>
<feature type="transmembrane region" description="Helical" evidence="1">
    <location>
        <begin position="6"/>
        <end position="21"/>
    </location>
</feature>
<evidence type="ECO:0000313" key="3">
    <source>
        <dbReference type="Proteomes" id="UP001195963"/>
    </source>
</evidence>
<keyword evidence="1" id="KW-1133">Transmembrane helix</keyword>
<name>A0ABS7E135_9GAMM</name>
<keyword evidence="1" id="KW-0812">Transmembrane</keyword>
<evidence type="ECO:0000256" key="1">
    <source>
        <dbReference type="SAM" id="Phobius"/>
    </source>
</evidence>
<keyword evidence="3" id="KW-1185">Reference proteome</keyword>
<dbReference type="EMBL" id="JAHZST010000002">
    <property type="protein sequence ID" value="MBW8182881.1"/>
    <property type="molecule type" value="Genomic_DNA"/>
</dbReference>
<dbReference type="Pfam" id="PF06711">
    <property type="entry name" value="DUF1198"/>
    <property type="match status" value="1"/>
</dbReference>
<proteinExistence type="predicted"/>
<comment type="caution">
    <text evidence="2">The sequence shown here is derived from an EMBL/GenBank/DDBJ whole genome shotgun (WGS) entry which is preliminary data.</text>
</comment>
<gene>
    <name evidence="2" type="ORF">K0625_04320</name>
</gene>
<dbReference type="InterPro" id="IPR009587">
    <property type="entry name" value="DUF1198"/>
</dbReference>